<evidence type="ECO:0000256" key="2">
    <source>
        <dbReference type="SAM" id="MobiDB-lite"/>
    </source>
</evidence>
<dbReference type="Proteomes" id="UP001174997">
    <property type="component" value="Unassembled WGS sequence"/>
</dbReference>
<accession>A0AA39ZAT9</accession>
<feature type="region of interest" description="Disordered" evidence="2">
    <location>
        <begin position="269"/>
        <end position="357"/>
    </location>
</feature>
<evidence type="ECO:0000313" key="4">
    <source>
        <dbReference type="Proteomes" id="UP001174997"/>
    </source>
</evidence>
<reference evidence="3" key="1">
    <citation type="submission" date="2023-06" db="EMBL/GenBank/DDBJ databases">
        <title>Genome-scale phylogeny and comparative genomics of the fungal order Sordariales.</title>
        <authorList>
            <consortium name="Lawrence Berkeley National Laboratory"/>
            <person name="Hensen N."/>
            <person name="Bonometti L."/>
            <person name="Westerberg I."/>
            <person name="Brannstrom I.O."/>
            <person name="Guillou S."/>
            <person name="Cros-Aarteil S."/>
            <person name="Calhoun S."/>
            <person name="Haridas S."/>
            <person name="Kuo A."/>
            <person name="Mondo S."/>
            <person name="Pangilinan J."/>
            <person name="Riley R."/>
            <person name="Labutti K."/>
            <person name="Andreopoulos B."/>
            <person name="Lipzen A."/>
            <person name="Chen C."/>
            <person name="Yanf M."/>
            <person name="Daum C."/>
            <person name="Ng V."/>
            <person name="Clum A."/>
            <person name="Steindorff A."/>
            <person name="Ohm R."/>
            <person name="Martin F."/>
            <person name="Silar P."/>
            <person name="Natvig D."/>
            <person name="Lalanne C."/>
            <person name="Gautier V."/>
            <person name="Ament-Velasquez S.L."/>
            <person name="Kruys A."/>
            <person name="Hutchinson M.I."/>
            <person name="Powell A.J."/>
            <person name="Barry K."/>
            <person name="Miller A.N."/>
            <person name="Grigoriev I.V."/>
            <person name="Debuchy R."/>
            <person name="Gladieux P."/>
            <person name="Thoren M.H."/>
            <person name="Johannesson H."/>
        </authorList>
    </citation>
    <scope>NUCLEOTIDE SEQUENCE</scope>
    <source>
        <strain evidence="3">CBS 307.81</strain>
    </source>
</reference>
<feature type="compositionally biased region" description="Polar residues" evidence="2">
    <location>
        <begin position="269"/>
        <end position="293"/>
    </location>
</feature>
<sequence>MLDVVQAQEADAEAEMEALWESPDIVFEDEYGPIATASESRDPNLYSPTRACFQAVVTRSSNLATCNPDSMEVDTVNPILENIHDRIDHTTAGINSAHERVDEVEYHTRNLAARLEDLERRMGQEEKNTTMLERRRVAQEYEIREVHRQVAENKDMIENGFGLRKHNGRLWHIGRLPSIESQKTRLREKICETWGFSDDQFIAKFGDSPGLSALKGFMWIAERHTDVTEGLKLLEKAKEARHQSEGKSQKETFTLTDAIKAKAMIMRNTPNENKHPQSGQRRSSRLATSTKGPKTNGMKLRSKRVIAKSTARKSTGNIAAHKGKGKGAVCRSKGAKSVRRGDRDKVTDPEPVPQDESDASAVPYCLAQEHEWLDLDCITQLLKIIVSAHPSVYVLNHPSQEITASTLLERPAINLVLLPFQVCFKRWALAVFPLQKTANGHARTETVRVYRSFPEEQYDRMARTVVRDFLHKMRSSWREQQERLGAGPCPISDDHVLTMETCPAPPGNEPFNNGIVTLLAAMHVIAGKRLPEVTDLAVWRRMFRFLCGGEAGCDSVFDALAVPASPDDALTGRKKLAGLRAYADAMMQYNNLRDGCFVTSLHMQSVLAWFEGDLQARVEEKTPLVASALMVLQHHDTDVLRQLYEGDRKELTELEEMLVRVKRCREVVRSSLKKVPCKISCFKENGDGGSLLVKFRI</sequence>
<feature type="compositionally biased region" description="Basic and acidic residues" evidence="2">
    <location>
        <begin position="339"/>
        <end position="348"/>
    </location>
</feature>
<keyword evidence="4" id="KW-1185">Reference proteome</keyword>
<evidence type="ECO:0000256" key="1">
    <source>
        <dbReference type="SAM" id="Coils"/>
    </source>
</evidence>
<comment type="caution">
    <text evidence="3">The sequence shown here is derived from an EMBL/GenBank/DDBJ whole genome shotgun (WGS) entry which is preliminary data.</text>
</comment>
<dbReference type="EMBL" id="JAULSY010000071">
    <property type="protein sequence ID" value="KAK0667506.1"/>
    <property type="molecule type" value="Genomic_DNA"/>
</dbReference>
<proteinExistence type="predicted"/>
<name>A0AA39ZAT9_9PEZI</name>
<gene>
    <name evidence="3" type="ORF">QBC41DRAFT_338349</name>
</gene>
<feature type="coiled-coil region" evidence="1">
    <location>
        <begin position="101"/>
        <end position="135"/>
    </location>
</feature>
<keyword evidence="1" id="KW-0175">Coiled coil</keyword>
<dbReference type="AlphaFoldDB" id="A0AA39ZAT9"/>
<organism evidence="3 4">
    <name type="scientific">Cercophora samala</name>
    <dbReference type="NCBI Taxonomy" id="330535"/>
    <lineage>
        <taxon>Eukaryota</taxon>
        <taxon>Fungi</taxon>
        <taxon>Dikarya</taxon>
        <taxon>Ascomycota</taxon>
        <taxon>Pezizomycotina</taxon>
        <taxon>Sordariomycetes</taxon>
        <taxon>Sordariomycetidae</taxon>
        <taxon>Sordariales</taxon>
        <taxon>Lasiosphaeriaceae</taxon>
        <taxon>Cercophora</taxon>
    </lineage>
</organism>
<protein>
    <submittedName>
        <fullName evidence="3">Uncharacterized protein</fullName>
    </submittedName>
</protein>
<evidence type="ECO:0000313" key="3">
    <source>
        <dbReference type="EMBL" id="KAK0667506.1"/>
    </source>
</evidence>